<accession>A0ABU4GSP7</accession>
<dbReference type="PANTHER" id="PTHR34847:SF1">
    <property type="entry name" value="NODULATION PROTEIN U"/>
    <property type="match status" value="1"/>
</dbReference>
<evidence type="ECO:0000313" key="5">
    <source>
        <dbReference type="Proteomes" id="UP001276854"/>
    </source>
</evidence>
<protein>
    <submittedName>
        <fullName evidence="4">Carbamoyltransferase C-terminal domain-containing protein</fullName>
    </submittedName>
</protein>
<dbReference type="InterPro" id="IPR051338">
    <property type="entry name" value="NodU/CmcH_Carbamoyltrnsfr"/>
</dbReference>
<dbReference type="RefSeq" id="WP_318066827.1">
    <property type="nucleotide sequence ID" value="NZ_JAWONS010000329.1"/>
</dbReference>
<proteinExistence type="inferred from homology"/>
<organism evidence="4 5">
    <name type="scientific">Clostridium boliviensis</name>
    <dbReference type="NCBI Taxonomy" id="318465"/>
    <lineage>
        <taxon>Bacteria</taxon>
        <taxon>Bacillati</taxon>
        <taxon>Bacillota</taxon>
        <taxon>Clostridia</taxon>
        <taxon>Eubacteriales</taxon>
        <taxon>Clostridiaceae</taxon>
        <taxon>Clostridium</taxon>
    </lineage>
</organism>
<dbReference type="InterPro" id="IPR043129">
    <property type="entry name" value="ATPase_NBD"/>
</dbReference>
<dbReference type="InterPro" id="IPR038152">
    <property type="entry name" value="Carbam_trans_C_sf"/>
</dbReference>
<dbReference type="CDD" id="cd24033">
    <property type="entry name" value="ASKHA_NBD_NodU_CmcH-like_N"/>
    <property type="match status" value="1"/>
</dbReference>
<evidence type="ECO:0000313" key="4">
    <source>
        <dbReference type="EMBL" id="MDW2800664.1"/>
    </source>
</evidence>
<dbReference type="EMBL" id="JAWONS010000329">
    <property type="protein sequence ID" value="MDW2800664.1"/>
    <property type="molecule type" value="Genomic_DNA"/>
</dbReference>
<reference evidence="4 5" key="1">
    <citation type="submission" date="2023-10" db="EMBL/GenBank/DDBJ databases">
        <title>A novel Glycoside Hydrolase 43-Like Enzyme from Clostrdium boliviensis is an Endo-xylanase, and a Candidate for Xylooligosaccharides Production from Different Xylan Substrates.</title>
        <authorList>
            <person name="Alvarez M.T."/>
            <person name="Rocabado-Villegas L.R."/>
            <person name="Salas-Veizaga D.M."/>
            <person name="Linares-Pasten J.A."/>
            <person name="Gudmundsdottir E.E."/>
            <person name="Hreggvidsson G.O."/>
            <person name="Adlercreutz P."/>
            <person name="Nordberg Karlsson E."/>
        </authorList>
    </citation>
    <scope>NUCLEOTIDE SEQUENCE [LARGE SCALE GENOMIC DNA]</scope>
    <source>
        <strain evidence="4 5">E-1</strain>
    </source>
</reference>
<name>A0ABU4GSP7_9CLOT</name>
<evidence type="ECO:0000259" key="3">
    <source>
        <dbReference type="Pfam" id="PF16861"/>
    </source>
</evidence>
<feature type="domain" description="Carbamoyltransferase" evidence="2">
    <location>
        <begin position="6"/>
        <end position="363"/>
    </location>
</feature>
<dbReference type="SUPFAM" id="SSF53067">
    <property type="entry name" value="Actin-like ATPase domain"/>
    <property type="match status" value="1"/>
</dbReference>
<comment type="similarity">
    <text evidence="1">Belongs to the NodU/CmcH family.</text>
</comment>
<dbReference type="Gene3D" id="3.30.420.40">
    <property type="match status" value="2"/>
</dbReference>
<dbReference type="Pfam" id="PF16861">
    <property type="entry name" value="Carbam_trans_C"/>
    <property type="match status" value="1"/>
</dbReference>
<dbReference type="Pfam" id="PF02543">
    <property type="entry name" value="Carbam_trans_N"/>
    <property type="match status" value="1"/>
</dbReference>
<evidence type="ECO:0000259" key="2">
    <source>
        <dbReference type="Pfam" id="PF02543"/>
    </source>
</evidence>
<comment type="caution">
    <text evidence="4">The sequence shown here is derived from an EMBL/GenBank/DDBJ whole genome shotgun (WGS) entry which is preliminary data.</text>
</comment>
<evidence type="ECO:0000256" key="1">
    <source>
        <dbReference type="ARBA" id="ARBA00006129"/>
    </source>
</evidence>
<dbReference type="InterPro" id="IPR003696">
    <property type="entry name" value="Carbtransf_dom"/>
</dbReference>
<dbReference type="PANTHER" id="PTHR34847">
    <property type="entry name" value="NODULATION PROTEIN U"/>
    <property type="match status" value="1"/>
</dbReference>
<feature type="domain" description="Carbamoyltransferase C-terminal" evidence="3">
    <location>
        <begin position="418"/>
        <end position="587"/>
    </location>
</feature>
<keyword evidence="5" id="KW-1185">Reference proteome</keyword>
<dbReference type="InterPro" id="IPR031730">
    <property type="entry name" value="Carbam_trans_C"/>
</dbReference>
<dbReference type="Gene3D" id="3.90.870.20">
    <property type="entry name" value="Carbamoyltransferase, C-terminal domain"/>
    <property type="match status" value="1"/>
</dbReference>
<dbReference type="Proteomes" id="UP001276854">
    <property type="component" value="Unassembled WGS sequence"/>
</dbReference>
<gene>
    <name evidence="4" type="ORF">RZO55_24140</name>
</gene>
<sequence length="593" mass="66911">MKKNYIGIANTFHDSSVAIVNSEGKVVFAEATERYLQNKRAIHAPADQFINIGRLVEKYCEPGAELIVANTWSSYAGAMGEQATRLVNQEEDAWRDENGRILELIFDKLAFRKFAIRSQINAAQLANITLRYELSQLDRWRGNTDFEVRCYDHHLTHAATACFTAPFASGVCAIVDGYGEGCSSQCFRYENGRINSLTKADGQGFLSASLGTFYMIICDVCGFGYFRGEEWKVMGLAAYGKFNQHYYDIMRPMMEVQGLTITACSPLKYNQRLRKLYSLKRKPGQSALEMADLAYTGQYVYSEVLFEYLNNLYKAAPSDQVILGGGSFLNSWANGEITRHTPFRKSYIFSAPGDDGNSLGAALLAFYEDHPDKRPENSFQSPYLGSAISISSIEKFKKFGGLNQYTREYPGTIHKKAAELLAQGKIIGWIQGRAEFGPRALGNRSILADPRRADCQEKINQRVKFREEFRPFAPSVLHQYAGEYFIGYEESPYMERTLKYHQDAALKVPGVVHVNQSGRLQTVKKEWNEKYYNLIEAFYQLTGVPVILNTSFNVMGKPISHSLEDVLSVFFTSGLDALIINDLIIEKPDPTYD</sequence>